<evidence type="ECO:0000313" key="2">
    <source>
        <dbReference type="EMBL" id="CEM43332.1"/>
    </source>
</evidence>
<dbReference type="AlphaFoldDB" id="A0A0G4HGV2"/>
<name>A0A0G4HGV2_9ALVE</name>
<proteinExistence type="predicted"/>
<feature type="compositionally biased region" description="Acidic residues" evidence="1">
    <location>
        <begin position="105"/>
        <end position="118"/>
    </location>
</feature>
<dbReference type="EMBL" id="CDMZ01002661">
    <property type="protein sequence ID" value="CEM43332.1"/>
    <property type="molecule type" value="Genomic_DNA"/>
</dbReference>
<sequence>MGRKRKGGEGEKMVLGGGNQTEEGDTLFHRVTLGAQGKDYVQGQLEVVKKFKRKRETSPAAAAAARPQSQPRVEGEAMARLRERVRERERRQKEADREQDRAEVVQEEAEEGEEEESGEGLHEDLPRDVALLKERLMANKHLTAAEMERLQSFVTVFE</sequence>
<gene>
    <name evidence="2" type="ORF">Cvel_27461</name>
</gene>
<reference evidence="2" key="1">
    <citation type="submission" date="2014-11" db="EMBL/GenBank/DDBJ databases">
        <authorList>
            <person name="Otto D Thomas"/>
            <person name="Naeem Raeece"/>
        </authorList>
    </citation>
    <scope>NUCLEOTIDE SEQUENCE</scope>
</reference>
<feature type="region of interest" description="Disordered" evidence="1">
    <location>
        <begin position="1"/>
        <end position="25"/>
    </location>
</feature>
<organism evidence="2">
    <name type="scientific">Chromera velia CCMP2878</name>
    <dbReference type="NCBI Taxonomy" id="1169474"/>
    <lineage>
        <taxon>Eukaryota</taxon>
        <taxon>Sar</taxon>
        <taxon>Alveolata</taxon>
        <taxon>Colpodellida</taxon>
        <taxon>Chromeraceae</taxon>
        <taxon>Chromera</taxon>
    </lineage>
</organism>
<protein>
    <submittedName>
        <fullName evidence="2">Uncharacterized protein</fullName>
    </submittedName>
</protein>
<dbReference type="VEuPathDB" id="CryptoDB:Cvel_27461"/>
<feature type="compositionally biased region" description="Basic and acidic residues" evidence="1">
    <location>
        <begin position="73"/>
        <end position="104"/>
    </location>
</feature>
<feature type="region of interest" description="Disordered" evidence="1">
    <location>
        <begin position="52"/>
        <end position="125"/>
    </location>
</feature>
<accession>A0A0G4HGV2</accession>
<evidence type="ECO:0000256" key="1">
    <source>
        <dbReference type="SAM" id="MobiDB-lite"/>
    </source>
</evidence>